<dbReference type="RefSeq" id="WP_206593104.1">
    <property type="nucleotide sequence ID" value="NZ_JAFKCS010000003.1"/>
</dbReference>
<comment type="caution">
    <text evidence="9">The sequence shown here is derived from an EMBL/GenBank/DDBJ whole genome shotgun (WGS) entry which is preliminary data.</text>
</comment>
<dbReference type="PRINTS" id="PR00812">
    <property type="entry name" value="BCTERIALGSPF"/>
</dbReference>
<keyword evidence="5 7" id="KW-1133">Transmembrane helix</keyword>
<keyword evidence="10" id="KW-1185">Reference proteome</keyword>
<evidence type="ECO:0000256" key="1">
    <source>
        <dbReference type="ARBA" id="ARBA00004651"/>
    </source>
</evidence>
<dbReference type="InterPro" id="IPR018076">
    <property type="entry name" value="T2SS_GspF_dom"/>
</dbReference>
<name>A0ABS3CQA7_9ALTE</name>
<feature type="domain" description="Type II secretion system protein GspF" evidence="8">
    <location>
        <begin position="271"/>
        <end position="393"/>
    </location>
</feature>
<evidence type="ECO:0000256" key="7">
    <source>
        <dbReference type="SAM" id="Phobius"/>
    </source>
</evidence>
<feature type="transmembrane region" description="Helical" evidence="7">
    <location>
        <begin position="374"/>
        <end position="395"/>
    </location>
</feature>
<reference evidence="9 10" key="1">
    <citation type="submission" date="2021-03" db="EMBL/GenBank/DDBJ databases">
        <title>novel species isolated from a fishpond in China.</title>
        <authorList>
            <person name="Lu H."/>
            <person name="Cai Z."/>
        </authorList>
    </citation>
    <scope>NUCLEOTIDE SEQUENCE [LARGE SCALE GENOMIC DNA]</scope>
    <source>
        <strain evidence="9 10">Y57</strain>
    </source>
</reference>
<comment type="subcellular location">
    <subcellularLocation>
        <location evidence="1">Cell membrane</location>
        <topology evidence="1">Multi-pass membrane protein</topology>
    </subcellularLocation>
</comment>
<accession>A0ABS3CQA7</accession>
<evidence type="ECO:0000256" key="2">
    <source>
        <dbReference type="ARBA" id="ARBA00005745"/>
    </source>
</evidence>
<dbReference type="Pfam" id="PF00482">
    <property type="entry name" value="T2SSF"/>
    <property type="match status" value="2"/>
</dbReference>
<feature type="transmembrane region" description="Helical" evidence="7">
    <location>
        <begin position="218"/>
        <end position="236"/>
    </location>
</feature>
<keyword evidence="6 7" id="KW-0472">Membrane</keyword>
<feature type="domain" description="Type II secretion system protein GspF" evidence="8">
    <location>
        <begin position="68"/>
        <end position="191"/>
    </location>
</feature>
<sequence>MPQFDYQARARDGSMLTGSLDAQDQASAAQVLLNRDLVPIVIHASVEKGKWQITWFRSKVGLDGLVIFSRQMYSLTKSGIPILRAIGGLAESSSSASMREALLDVVEHMERGHSLSNALHRHKKVFNSLFVSVVHVGENTGRLDEAFRLLAQYLEREQETRKQIKAATRYPLFVLIAIVIALVIMNIWVIPTFAGMFAKLGADLPAMTKVLIGMSNLFVHYWHLMLLAVIAAWLMLRRYLQSEQGALNWDRYKLKLFAVGSILQRSLLSRFARSFAMMTRAGVPLTHALNLVADAVDNKYMAKQILEMRRNIEKGESLSRVCASSKLFTPLVLQMINVGEETGRVDELLTDVAEFYEREVEYDLKSLTAKIEPILIGIVAIMVLVLALGIFTPMWDMASAYRGR</sequence>
<evidence type="ECO:0000313" key="9">
    <source>
        <dbReference type="EMBL" id="MBN7819289.1"/>
    </source>
</evidence>
<dbReference type="EMBL" id="JAFKCS010000003">
    <property type="protein sequence ID" value="MBN7819289.1"/>
    <property type="molecule type" value="Genomic_DNA"/>
</dbReference>
<feature type="transmembrane region" description="Helical" evidence="7">
    <location>
        <begin position="170"/>
        <end position="198"/>
    </location>
</feature>
<dbReference type="InterPro" id="IPR042094">
    <property type="entry name" value="T2SS_GspF_sf"/>
</dbReference>
<gene>
    <name evidence="9" type="ORF">J0A65_05395</name>
</gene>
<dbReference type="Proteomes" id="UP000663992">
    <property type="component" value="Unassembled WGS sequence"/>
</dbReference>
<dbReference type="PANTHER" id="PTHR30012:SF4">
    <property type="entry name" value="MSHA BIOGENESIS PROTEIN MSHG"/>
    <property type="match status" value="1"/>
</dbReference>
<organism evidence="9 10">
    <name type="scientific">Bowmanella yangjiangensis</name>
    <dbReference type="NCBI Taxonomy" id="2811230"/>
    <lineage>
        <taxon>Bacteria</taxon>
        <taxon>Pseudomonadati</taxon>
        <taxon>Pseudomonadota</taxon>
        <taxon>Gammaproteobacteria</taxon>
        <taxon>Alteromonadales</taxon>
        <taxon>Alteromonadaceae</taxon>
        <taxon>Bowmanella</taxon>
    </lineage>
</organism>
<dbReference type="PANTHER" id="PTHR30012">
    <property type="entry name" value="GENERAL SECRETION PATHWAY PROTEIN"/>
    <property type="match status" value="1"/>
</dbReference>
<evidence type="ECO:0000256" key="3">
    <source>
        <dbReference type="ARBA" id="ARBA00022475"/>
    </source>
</evidence>
<dbReference type="InterPro" id="IPR003004">
    <property type="entry name" value="GspF/PilC"/>
</dbReference>
<proteinExistence type="inferred from homology"/>
<protein>
    <submittedName>
        <fullName evidence="9">Type II secretion system F family protein</fullName>
    </submittedName>
</protein>
<keyword evidence="4 7" id="KW-0812">Transmembrane</keyword>
<evidence type="ECO:0000256" key="5">
    <source>
        <dbReference type="ARBA" id="ARBA00022989"/>
    </source>
</evidence>
<evidence type="ECO:0000256" key="4">
    <source>
        <dbReference type="ARBA" id="ARBA00022692"/>
    </source>
</evidence>
<keyword evidence="3" id="KW-1003">Cell membrane</keyword>
<dbReference type="Gene3D" id="1.20.81.30">
    <property type="entry name" value="Type II secretion system (T2SS), domain F"/>
    <property type="match status" value="2"/>
</dbReference>
<evidence type="ECO:0000256" key="6">
    <source>
        <dbReference type="ARBA" id="ARBA00023136"/>
    </source>
</evidence>
<comment type="similarity">
    <text evidence="2">Belongs to the GSP F family.</text>
</comment>
<evidence type="ECO:0000259" key="8">
    <source>
        <dbReference type="Pfam" id="PF00482"/>
    </source>
</evidence>
<evidence type="ECO:0000313" key="10">
    <source>
        <dbReference type="Proteomes" id="UP000663992"/>
    </source>
</evidence>